<accession>B6QNV8</accession>
<dbReference type="InterPro" id="IPR039556">
    <property type="entry name" value="ICL/PEPM"/>
</dbReference>
<protein>
    <submittedName>
        <fullName evidence="2">Carboxyvinyl-carboxyphosphonate phosphorylmutase</fullName>
    </submittedName>
</protein>
<dbReference type="InterPro" id="IPR015813">
    <property type="entry name" value="Pyrv/PenolPyrv_kinase-like_dom"/>
</dbReference>
<dbReference type="HOGENOM" id="CLU_1428441_0_0_1"/>
<dbReference type="EMBL" id="DS995904">
    <property type="protein sequence ID" value="EEA21184.1"/>
    <property type="molecule type" value="Genomic_DNA"/>
</dbReference>
<dbReference type="OrthoDB" id="1923844at2759"/>
<dbReference type="PANTHER" id="PTHR42905">
    <property type="entry name" value="PHOSPHOENOLPYRUVATE CARBOXYLASE"/>
    <property type="match status" value="1"/>
</dbReference>
<sequence length="190" mass="21605">MSSVHRLPNTGYIAMQEMCEKIQEMARQVNISILADDDTGYDSTVNVRRTVESFAKSGPARVIIEDQAWPKRCGHIKGKSAGSREDAYARIQAAHDARDQSQDIFILARIDAIFVEALLDRNAMKMRRFTVGPPRMILSYDKVAQGVGFKKYWKKDINPDGKDSPKERRKGSRHRSQTIQPRKIPSGEWV</sequence>
<organism evidence="2 3">
    <name type="scientific">Talaromyces marneffei (strain ATCC 18224 / CBS 334.59 / QM 7333)</name>
    <name type="common">Penicillium marneffei</name>
    <dbReference type="NCBI Taxonomy" id="441960"/>
    <lineage>
        <taxon>Eukaryota</taxon>
        <taxon>Fungi</taxon>
        <taxon>Dikarya</taxon>
        <taxon>Ascomycota</taxon>
        <taxon>Pezizomycotina</taxon>
        <taxon>Eurotiomycetes</taxon>
        <taxon>Eurotiomycetidae</taxon>
        <taxon>Eurotiales</taxon>
        <taxon>Trichocomaceae</taxon>
        <taxon>Talaromyces</taxon>
        <taxon>Talaromyces sect. Talaromyces</taxon>
    </lineage>
</organism>
<evidence type="ECO:0000313" key="2">
    <source>
        <dbReference type="EMBL" id="EEA21184.1"/>
    </source>
</evidence>
<dbReference type="Proteomes" id="UP000001294">
    <property type="component" value="Unassembled WGS sequence"/>
</dbReference>
<dbReference type="Gene3D" id="3.20.20.60">
    <property type="entry name" value="Phosphoenolpyruvate-binding domains"/>
    <property type="match status" value="1"/>
</dbReference>
<keyword evidence="3" id="KW-1185">Reference proteome</keyword>
<name>B6QNV8_TALMQ</name>
<feature type="compositionally biased region" description="Basic and acidic residues" evidence="1">
    <location>
        <begin position="154"/>
        <end position="166"/>
    </location>
</feature>
<dbReference type="VEuPathDB" id="FungiDB:PMAA_049820"/>
<feature type="compositionally biased region" description="Basic residues" evidence="1">
    <location>
        <begin position="167"/>
        <end position="176"/>
    </location>
</feature>
<dbReference type="CDD" id="cd00377">
    <property type="entry name" value="ICL_PEPM"/>
    <property type="match status" value="1"/>
</dbReference>
<dbReference type="STRING" id="441960.B6QNV8"/>
<evidence type="ECO:0000313" key="3">
    <source>
        <dbReference type="Proteomes" id="UP000001294"/>
    </source>
</evidence>
<gene>
    <name evidence="2" type="ORF">PMAA_049820</name>
</gene>
<dbReference type="Pfam" id="PF13714">
    <property type="entry name" value="PEP_mutase"/>
    <property type="match status" value="1"/>
</dbReference>
<dbReference type="InterPro" id="IPR040442">
    <property type="entry name" value="Pyrv_kinase-like_dom_sf"/>
</dbReference>
<feature type="region of interest" description="Disordered" evidence="1">
    <location>
        <begin position="154"/>
        <end position="190"/>
    </location>
</feature>
<dbReference type="PhylomeDB" id="B6QNV8"/>
<reference evidence="3" key="1">
    <citation type="journal article" date="2015" name="Genome Announc.">
        <title>Genome sequence of the AIDS-associated pathogen Penicillium marneffei (ATCC18224) and its near taxonomic relative Talaromyces stipitatus (ATCC10500).</title>
        <authorList>
            <person name="Nierman W.C."/>
            <person name="Fedorova-Abrams N.D."/>
            <person name="Andrianopoulos A."/>
        </authorList>
    </citation>
    <scope>NUCLEOTIDE SEQUENCE [LARGE SCALE GENOMIC DNA]</scope>
    <source>
        <strain evidence="3">ATCC 18224 / CBS 334.59 / QM 7333</strain>
    </source>
</reference>
<dbReference type="SUPFAM" id="SSF51621">
    <property type="entry name" value="Phosphoenolpyruvate/pyruvate domain"/>
    <property type="match status" value="1"/>
</dbReference>
<evidence type="ECO:0000256" key="1">
    <source>
        <dbReference type="SAM" id="MobiDB-lite"/>
    </source>
</evidence>
<dbReference type="GO" id="GO:0003824">
    <property type="term" value="F:catalytic activity"/>
    <property type="evidence" value="ECO:0007669"/>
    <property type="project" value="InterPro"/>
</dbReference>
<dbReference type="AlphaFoldDB" id="B6QNV8"/>
<dbReference type="PANTHER" id="PTHR42905:SF13">
    <property type="entry name" value="CARBOXYVINYL-CARBOXYPHOSPHONATE PHOSPHORYLMUTASE-RELATED"/>
    <property type="match status" value="1"/>
</dbReference>
<proteinExistence type="predicted"/>